<dbReference type="STRING" id="1385369.N825_05735"/>
<dbReference type="FunFam" id="3.90.550.10:FF:000164">
    <property type="entry name" value="Beta-(1-3)-glucosyl transferase"/>
    <property type="match status" value="1"/>
</dbReference>
<evidence type="ECO:0000256" key="1">
    <source>
        <dbReference type="ARBA" id="ARBA00004141"/>
    </source>
</evidence>
<evidence type="ECO:0000256" key="4">
    <source>
        <dbReference type="ARBA" id="ARBA00022692"/>
    </source>
</evidence>
<feature type="transmembrane region" description="Helical" evidence="13">
    <location>
        <begin position="823"/>
        <end position="845"/>
    </location>
</feature>
<feature type="transmembrane region" description="Helical" evidence="13">
    <location>
        <begin position="392"/>
        <end position="413"/>
    </location>
</feature>
<dbReference type="EMBL" id="AVFL01000011">
    <property type="protein sequence ID" value="EWY39589.1"/>
    <property type="molecule type" value="Genomic_DNA"/>
</dbReference>
<feature type="transmembrane region" description="Helical" evidence="13">
    <location>
        <begin position="748"/>
        <end position="766"/>
    </location>
</feature>
<evidence type="ECO:0000256" key="11">
    <source>
        <dbReference type="ARBA" id="ARBA00068721"/>
    </source>
</evidence>
<keyword evidence="3 14" id="KW-0808">Transferase</keyword>
<dbReference type="Proteomes" id="UP000019486">
    <property type="component" value="Unassembled WGS sequence"/>
</dbReference>
<evidence type="ECO:0000256" key="5">
    <source>
        <dbReference type="ARBA" id="ARBA00022801"/>
    </source>
</evidence>
<protein>
    <recommendedName>
        <fullName evidence="11">Beta-monoglucosyldiacylglycerol synthase</fullName>
        <ecNumber evidence="10">2.4.1.336</ecNumber>
    </recommendedName>
    <alternativeName>
        <fullName evidence="12">UDP-glucose:1,2-diacylglycerol 3-beta-D-glucosyltransferase</fullName>
    </alternativeName>
</protein>
<keyword evidence="4 13" id="KW-0812">Transmembrane</keyword>
<evidence type="ECO:0000256" key="7">
    <source>
        <dbReference type="ARBA" id="ARBA00022989"/>
    </source>
</evidence>
<name>W9H0J6_9PROT</name>
<feature type="transmembrane region" description="Helical" evidence="13">
    <location>
        <begin position="851"/>
        <end position="873"/>
    </location>
</feature>
<evidence type="ECO:0000256" key="9">
    <source>
        <dbReference type="ARBA" id="ARBA00053004"/>
    </source>
</evidence>
<comment type="caution">
    <text evidence="14">The sequence shown here is derived from an EMBL/GenBank/DDBJ whole genome shotgun (WGS) entry which is preliminary data.</text>
</comment>
<dbReference type="PANTHER" id="PTHR43867">
    <property type="entry name" value="CELLULOSE SYNTHASE CATALYTIC SUBUNIT A [UDP-FORMING]"/>
    <property type="match status" value="1"/>
</dbReference>
<evidence type="ECO:0000256" key="12">
    <source>
        <dbReference type="ARBA" id="ARBA00078564"/>
    </source>
</evidence>
<dbReference type="Gene3D" id="3.20.20.80">
    <property type="entry name" value="Glycosidases"/>
    <property type="match status" value="1"/>
</dbReference>
<feature type="transmembrane region" description="Helical" evidence="13">
    <location>
        <begin position="21"/>
        <end position="42"/>
    </location>
</feature>
<feature type="transmembrane region" description="Helical" evidence="13">
    <location>
        <begin position="332"/>
        <end position="352"/>
    </location>
</feature>
<dbReference type="GO" id="GO:0005886">
    <property type="term" value="C:plasma membrane"/>
    <property type="evidence" value="ECO:0007669"/>
    <property type="project" value="TreeGrafter"/>
</dbReference>
<evidence type="ECO:0000256" key="6">
    <source>
        <dbReference type="ARBA" id="ARBA00022842"/>
    </source>
</evidence>
<dbReference type="Pfam" id="PF13641">
    <property type="entry name" value="Glyco_tranf_2_3"/>
    <property type="match status" value="1"/>
</dbReference>
<dbReference type="GO" id="GO:0005975">
    <property type="term" value="P:carbohydrate metabolic process"/>
    <property type="evidence" value="ECO:0007669"/>
    <property type="project" value="InterPro"/>
</dbReference>
<dbReference type="InterPro" id="IPR029044">
    <property type="entry name" value="Nucleotide-diphossugar_trans"/>
</dbReference>
<reference evidence="14 15" key="1">
    <citation type="submission" date="2013-08" db="EMBL/GenBank/DDBJ databases">
        <title>The genome sequence of Skermanella stibiiresistens.</title>
        <authorList>
            <person name="Zhu W."/>
            <person name="Wang G."/>
        </authorList>
    </citation>
    <scope>NUCLEOTIDE SEQUENCE [LARGE SCALE GENOMIC DNA]</scope>
    <source>
        <strain evidence="14 15">SB22</strain>
    </source>
</reference>
<dbReference type="SUPFAM" id="SSF53448">
    <property type="entry name" value="Nucleotide-diphospho-sugar transferases"/>
    <property type="match status" value="1"/>
</dbReference>
<keyword evidence="15" id="KW-1185">Reference proteome</keyword>
<dbReference type="SUPFAM" id="SSF51445">
    <property type="entry name" value="(Trans)glycosidases"/>
    <property type="match status" value="1"/>
</dbReference>
<dbReference type="PATRIC" id="fig|1385369.3.peg.3356"/>
<gene>
    <name evidence="14" type="ORF">N825_05735</name>
</gene>
<dbReference type="GO" id="GO:0016758">
    <property type="term" value="F:hexosyltransferase activity"/>
    <property type="evidence" value="ECO:0007669"/>
    <property type="project" value="TreeGrafter"/>
</dbReference>
<proteinExistence type="predicted"/>
<dbReference type="GO" id="GO:0004553">
    <property type="term" value="F:hydrolase activity, hydrolyzing O-glycosyl compounds"/>
    <property type="evidence" value="ECO:0007669"/>
    <property type="project" value="InterPro"/>
</dbReference>
<feature type="transmembrane region" description="Helical" evidence="13">
    <location>
        <begin position="720"/>
        <end position="742"/>
    </location>
</feature>
<keyword evidence="7 13" id="KW-1133">Transmembrane helix</keyword>
<keyword evidence="8 13" id="KW-0472">Membrane</keyword>
<dbReference type="AlphaFoldDB" id="W9H0J6"/>
<dbReference type="PANTHER" id="PTHR43867:SF4">
    <property type="entry name" value="BETA-(1-3)-GLUCOSYL TRANSFERASE"/>
    <property type="match status" value="1"/>
</dbReference>
<evidence type="ECO:0000256" key="3">
    <source>
        <dbReference type="ARBA" id="ARBA00022679"/>
    </source>
</evidence>
<dbReference type="OrthoDB" id="9806824at2"/>
<keyword evidence="5" id="KW-0378">Hydrolase</keyword>
<dbReference type="InterPro" id="IPR050321">
    <property type="entry name" value="Glycosyltr_2/OpgH_subfam"/>
</dbReference>
<evidence type="ECO:0000256" key="10">
    <source>
        <dbReference type="ARBA" id="ARBA00066964"/>
    </source>
</evidence>
<comment type="catalytic activity">
    <reaction evidence="9">
        <text>a 1,2-diacyl-sn-glycerol + UDP-alpha-D-glucose = a 1,2-diacyl-3-O-(beta-D-glucopyranosyl)-sn-glycerol + UDP + H(+)</text>
        <dbReference type="Rhea" id="RHEA:17285"/>
        <dbReference type="ChEBI" id="CHEBI:15378"/>
        <dbReference type="ChEBI" id="CHEBI:17815"/>
        <dbReference type="ChEBI" id="CHEBI:58223"/>
        <dbReference type="ChEBI" id="CHEBI:58885"/>
        <dbReference type="ChEBI" id="CHEBI:75799"/>
        <dbReference type="EC" id="2.4.1.336"/>
    </reaction>
</comment>
<evidence type="ECO:0000313" key="14">
    <source>
        <dbReference type="EMBL" id="EWY39589.1"/>
    </source>
</evidence>
<dbReference type="InterPro" id="IPR017853">
    <property type="entry name" value="GH"/>
</dbReference>
<dbReference type="Gene3D" id="3.90.550.10">
    <property type="entry name" value="Spore Coat Polysaccharide Biosynthesis Protein SpsA, Chain A"/>
    <property type="match status" value="1"/>
</dbReference>
<organism evidence="14 15">
    <name type="scientific">Skermanella stibiiresistens SB22</name>
    <dbReference type="NCBI Taxonomy" id="1385369"/>
    <lineage>
        <taxon>Bacteria</taxon>
        <taxon>Pseudomonadati</taxon>
        <taxon>Pseudomonadota</taxon>
        <taxon>Alphaproteobacteria</taxon>
        <taxon>Rhodospirillales</taxon>
        <taxon>Azospirillaceae</taxon>
        <taxon>Skermanella</taxon>
    </lineage>
</organism>
<evidence type="ECO:0000256" key="8">
    <source>
        <dbReference type="ARBA" id="ARBA00023136"/>
    </source>
</evidence>
<dbReference type="InterPro" id="IPR000490">
    <property type="entry name" value="Glyco_hydro_17"/>
</dbReference>
<evidence type="ECO:0000313" key="15">
    <source>
        <dbReference type="Proteomes" id="UP000019486"/>
    </source>
</evidence>
<keyword evidence="2" id="KW-0328">Glycosyltransferase</keyword>
<evidence type="ECO:0000256" key="13">
    <source>
        <dbReference type="SAM" id="Phobius"/>
    </source>
</evidence>
<dbReference type="RefSeq" id="WP_051512458.1">
    <property type="nucleotide sequence ID" value="NZ_AVFL01000011.1"/>
</dbReference>
<evidence type="ECO:0000256" key="2">
    <source>
        <dbReference type="ARBA" id="ARBA00022676"/>
    </source>
</evidence>
<dbReference type="EC" id="2.4.1.336" evidence="10"/>
<keyword evidence="6" id="KW-0460">Magnesium</keyword>
<feature type="transmembrane region" description="Helical" evidence="13">
    <location>
        <begin position="364"/>
        <end position="386"/>
    </location>
</feature>
<comment type="subcellular location">
    <subcellularLocation>
        <location evidence="1">Membrane</location>
        <topology evidence="1">Multi-pass membrane protein</topology>
    </subcellularLocation>
</comment>
<dbReference type="Pfam" id="PF00332">
    <property type="entry name" value="Glyco_hydro_17"/>
    <property type="match status" value="1"/>
</dbReference>
<sequence length="914" mass="98600">MSILTTGSTAVDKRSPPRRTILSLTLMLAVVAGTAMTHLGIWRDKTAPVDVAASPSRLQSVSYSPSGRDFSPEDDHHVSVADIRRDMAAINGVADGIRTYTVSDGQDRAPGIAARMGLKVSLGIWLNADPEHNRQEIDQAVSIARATPNVVRVVVGNESLLRADQTDESLAAYIAEVRSRVPRRIPVGTSDTWSELLTAPKTVAVSDFVGIHTLPYWEKLDSSGALPYAMDKIKRIRQAYPGKPIWIGEIGWPSDGDNFGDAHASRPEQARIIREFAQDAKRMGVEYNVIEAFDQPWKTAIEGSPGPFWGVLDADRQPKWQLHGAVDPKPEAYVVGVVSVLAGLLLSLPALFRRRATVLQTLLWSIAAHGSAGMTAWAVLAAIGVYPTPGTVIMWCSGLALGGILLVLALADLDEMTRTLLGRRPTRLLPAEGAASLLRSAGIAVREPMVSVHIAARNEDPAMLNATLDSLAAQEYRAFEVVVAINNTDDVSLITPVEEYCRTLNERLGRTVFKFANFNPITGFKAGALNRALAITADEAEIIAVLDADYAVSPLWLSRLAPAFSDPAVGLVQAPQEHRDGDQSLLKRMMAAEYRAFFDSGMVERNEDNALIAHGTMIMVRRSALEGVGGWSEWCIVEDTELGLTLLEQGWKQHYTTERLGAGITPDSFKDFRQQRHRWAYGSVQIMKAHIKTLLPGAKGLNASQKLHFWSGWARWWSDALGLVAAAGAISWTFLATVLPLHLPPPEVTAIAIAALMLRALASMALTKFASRHGWGETLGTSLLGMSLNYTVGAAVLKGLFTKHEPFKVTSKGKRKKATKYPAMPEAILSGLLVVACVIAVVLNHAGTVSLTLWTILLAVMAVPNMVAALLAASDLMPIREKVAEIVAAVPEPVTVPLTVPQPTGTLAADAAGG</sequence>
<accession>W9H0J6</accession>